<dbReference type="GO" id="GO:0004146">
    <property type="term" value="F:dihydrofolate reductase activity"/>
    <property type="evidence" value="ECO:0007669"/>
    <property type="project" value="UniProtKB-EC"/>
</dbReference>
<reference evidence="2" key="1">
    <citation type="submission" date="2016-11" db="EMBL/GenBank/DDBJ databases">
        <title>Comparative genomic and phenotypic analysis of Granulibacter bethesdensis clinical isolates from patients with chronic granulomatous disease.</title>
        <authorList>
            <person name="Zarember K.A."/>
            <person name="Porcella S.F."/>
            <person name="Chu J."/>
            <person name="Ding L."/>
            <person name="Dahlstrom E."/>
            <person name="Barbian K."/>
            <person name="Martens C."/>
            <person name="Sykora L."/>
            <person name="Kramer S."/>
            <person name="Pettinato A.M."/>
            <person name="Hong H."/>
            <person name="Wald G."/>
            <person name="Berg L.J."/>
            <person name="Rogge L.S."/>
            <person name="Greenberg D.E."/>
            <person name="Falcone E.L."/>
            <person name="Neves J.F."/>
            <person name="Simoes M.J."/>
            <person name="Casal M."/>
            <person name="Rodriguez-Lopez F.C."/>
            <person name="Zelazny A."/>
            <person name="Gallin J.I."/>
            <person name="Holland S.M."/>
        </authorList>
    </citation>
    <scope>NUCLEOTIDE SEQUENCE [LARGE SCALE GENOMIC DNA]</scope>
    <source>
        <strain evidence="2">NIH9.1</strain>
    </source>
</reference>
<evidence type="ECO:0000313" key="1">
    <source>
        <dbReference type="EMBL" id="APH54642.1"/>
    </source>
</evidence>
<dbReference type="EMBL" id="CP018191">
    <property type="protein sequence ID" value="APH54642.1"/>
    <property type="molecule type" value="Genomic_DNA"/>
</dbReference>
<dbReference type="Proteomes" id="UP000182373">
    <property type="component" value="Chromosome"/>
</dbReference>
<sequence length="153" mass="17346">MPSHNESLPLSPWPAEIRSMCAIGSGGQLGLNGELPWQGDQRPAFREDVRRFWERTLGHVLICGPATYRTIPATAFTARDILELRSSMQPEEVLRRYPGRIVYIGGGIPVWNAYARFIQHWDITRLPYDGPADRYFDPAWLATGARARETSHP</sequence>
<dbReference type="EC" id="1.5.1.3" evidence="1"/>
<dbReference type="SUPFAM" id="SSF53597">
    <property type="entry name" value="Dihydrofolate reductase-like"/>
    <property type="match status" value="1"/>
</dbReference>
<protein>
    <submittedName>
        <fullName evidence="1">Dihydrofolate reductase</fullName>
        <ecNumber evidence="1">1.5.1.3</ecNumber>
    </submittedName>
</protein>
<dbReference type="Gene3D" id="3.40.430.10">
    <property type="entry name" value="Dihydrofolate Reductase, subunit A"/>
    <property type="match status" value="1"/>
</dbReference>
<organism evidence="1 2">
    <name type="scientific">Granulibacter bethesdensis</name>
    <dbReference type="NCBI Taxonomy" id="364410"/>
    <lineage>
        <taxon>Bacteria</taxon>
        <taxon>Pseudomonadati</taxon>
        <taxon>Pseudomonadota</taxon>
        <taxon>Alphaproteobacteria</taxon>
        <taxon>Acetobacterales</taxon>
        <taxon>Acetobacteraceae</taxon>
        <taxon>Granulibacter</taxon>
    </lineage>
</organism>
<dbReference type="AlphaFoldDB" id="A0AAC9KAB3"/>
<accession>A0AAC9KAB3</accession>
<evidence type="ECO:0000313" key="2">
    <source>
        <dbReference type="Proteomes" id="UP000182373"/>
    </source>
</evidence>
<dbReference type="InterPro" id="IPR024072">
    <property type="entry name" value="DHFR-like_dom_sf"/>
</dbReference>
<proteinExistence type="predicted"/>
<name>A0AAC9KAB3_9PROT</name>
<gene>
    <name evidence="1" type="ORF">GbCGDNIH9_1342</name>
</gene>
<keyword evidence="1" id="KW-0560">Oxidoreductase</keyword>